<dbReference type="Proteomes" id="UP001500620">
    <property type="component" value="Unassembled WGS sequence"/>
</dbReference>
<dbReference type="EMBL" id="BAABAT010000033">
    <property type="protein sequence ID" value="GAA4258915.1"/>
    <property type="molecule type" value="Genomic_DNA"/>
</dbReference>
<reference evidence="6" key="1">
    <citation type="journal article" date="2019" name="Int. J. Syst. Evol. Microbiol.">
        <title>The Global Catalogue of Microorganisms (GCM) 10K type strain sequencing project: providing services to taxonomists for standard genome sequencing and annotation.</title>
        <authorList>
            <consortium name="The Broad Institute Genomics Platform"/>
            <consortium name="The Broad Institute Genome Sequencing Center for Infectious Disease"/>
            <person name="Wu L."/>
            <person name="Ma J."/>
        </authorList>
    </citation>
    <scope>NUCLEOTIDE SEQUENCE [LARGE SCALE GENOMIC DNA]</scope>
    <source>
        <strain evidence="6">JCM 17441</strain>
    </source>
</reference>
<sequence>MAPSKGLFYIALAAVSWGVGGFVAALLYRDSGLGPVAVTFWRYIGGLALLAALLRKRPNLGRTTILNGLGMALYQTAYYVAIDLGGVGIVTVVTLGSGPVLIALAERTFLRNTKILAAALLGLALLVVQNPQTGPHPMAGIAVALVSAAGYAGVTLLNRAKSDDPYDAALGGFAIGSLALLPLAAFEGLVPRADGLGVTLGLLAFLGAVPTALAYALFFRGLTVVRATTASVVALSEPLAAVALGALVLHEPLTPWSAAGGALLLASVAALALQERRSRTNATAVNADATTSAASPHSQRCDDDFGAGAAARAAGDGGLCGARASTTAEARAEGPVTTTVHRPGESTGPEE</sequence>
<dbReference type="InterPro" id="IPR000620">
    <property type="entry name" value="EamA_dom"/>
</dbReference>
<feature type="transmembrane region" description="Helical" evidence="3">
    <location>
        <begin position="138"/>
        <end position="157"/>
    </location>
</feature>
<evidence type="ECO:0000313" key="5">
    <source>
        <dbReference type="EMBL" id="GAA4258915.1"/>
    </source>
</evidence>
<keyword evidence="3" id="KW-1133">Transmembrane helix</keyword>
<feature type="compositionally biased region" description="Low complexity" evidence="2">
    <location>
        <begin position="281"/>
        <end position="295"/>
    </location>
</feature>
<protein>
    <submittedName>
        <fullName evidence="5">EamA family transporter</fullName>
    </submittedName>
</protein>
<comment type="caution">
    <text evidence="5">The sequence shown here is derived from an EMBL/GenBank/DDBJ whole genome shotgun (WGS) entry which is preliminary data.</text>
</comment>
<feature type="transmembrane region" description="Helical" evidence="3">
    <location>
        <begin position="169"/>
        <end position="190"/>
    </location>
</feature>
<dbReference type="SUPFAM" id="SSF103481">
    <property type="entry name" value="Multidrug resistance efflux transporter EmrE"/>
    <property type="match status" value="2"/>
</dbReference>
<dbReference type="InterPro" id="IPR037185">
    <property type="entry name" value="EmrE-like"/>
</dbReference>
<gene>
    <name evidence="5" type="ORF">GCM10022255_081440</name>
</gene>
<keyword evidence="3" id="KW-0472">Membrane</keyword>
<evidence type="ECO:0000313" key="6">
    <source>
        <dbReference type="Proteomes" id="UP001500620"/>
    </source>
</evidence>
<feature type="domain" description="EamA" evidence="4">
    <location>
        <begin position="139"/>
        <end position="271"/>
    </location>
</feature>
<feature type="transmembrane region" description="Helical" evidence="3">
    <location>
        <begin position="196"/>
        <end position="218"/>
    </location>
</feature>
<feature type="region of interest" description="Disordered" evidence="2">
    <location>
        <begin position="310"/>
        <end position="351"/>
    </location>
</feature>
<dbReference type="RefSeq" id="WP_345135857.1">
    <property type="nucleotide sequence ID" value="NZ_BAABAT010000033.1"/>
</dbReference>
<name>A0ABP8DLC0_9ACTN</name>
<comment type="similarity">
    <text evidence="1">Belongs to the EamA transporter family.</text>
</comment>
<feature type="domain" description="EamA" evidence="4">
    <location>
        <begin position="5"/>
        <end position="127"/>
    </location>
</feature>
<feature type="transmembrane region" description="Helical" evidence="3">
    <location>
        <begin position="230"/>
        <end position="249"/>
    </location>
</feature>
<feature type="transmembrane region" description="Helical" evidence="3">
    <location>
        <begin position="40"/>
        <end position="57"/>
    </location>
</feature>
<feature type="transmembrane region" description="Helical" evidence="3">
    <location>
        <begin position="255"/>
        <end position="273"/>
    </location>
</feature>
<evidence type="ECO:0000259" key="4">
    <source>
        <dbReference type="Pfam" id="PF00892"/>
    </source>
</evidence>
<evidence type="ECO:0000256" key="1">
    <source>
        <dbReference type="ARBA" id="ARBA00007362"/>
    </source>
</evidence>
<feature type="region of interest" description="Disordered" evidence="2">
    <location>
        <begin position="281"/>
        <end position="300"/>
    </location>
</feature>
<feature type="transmembrane region" description="Helical" evidence="3">
    <location>
        <begin position="6"/>
        <end position="28"/>
    </location>
</feature>
<accession>A0ABP8DLC0</accession>
<feature type="transmembrane region" description="Helical" evidence="3">
    <location>
        <begin position="77"/>
        <end position="103"/>
    </location>
</feature>
<evidence type="ECO:0000256" key="3">
    <source>
        <dbReference type="SAM" id="Phobius"/>
    </source>
</evidence>
<feature type="transmembrane region" description="Helical" evidence="3">
    <location>
        <begin position="115"/>
        <end position="132"/>
    </location>
</feature>
<keyword evidence="3" id="KW-0812">Transmembrane</keyword>
<evidence type="ECO:0000256" key="2">
    <source>
        <dbReference type="SAM" id="MobiDB-lite"/>
    </source>
</evidence>
<dbReference type="PANTHER" id="PTHR22911">
    <property type="entry name" value="ACYL-MALONYL CONDENSING ENZYME-RELATED"/>
    <property type="match status" value="1"/>
</dbReference>
<dbReference type="PANTHER" id="PTHR22911:SF79">
    <property type="entry name" value="MOBA-LIKE NTP TRANSFERASE DOMAIN-CONTAINING PROTEIN"/>
    <property type="match status" value="1"/>
</dbReference>
<organism evidence="5 6">
    <name type="scientific">Dactylosporangium darangshiense</name>
    <dbReference type="NCBI Taxonomy" id="579108"/>
    <lineage>
        <taxon>Bacteria</taxon>
        <taxon>Bacillati</taxon>
        <taxon>Actinomycetota</taxon>
        <taxon>Actinomycetes</taxon>
        <taxon>Micromonosporales</taxon>
        <taxon>Micromonosporaceae</taxon>
        <taxon>Dactylosporangium</taxon>
    </lineage>
</organism>
<proteinExistence type="inferred from homology"/>
<dbReference type="Pfam" id="PF00892">
    <property type="entry name" value="EamA"/>
    <property type="match status" value="2"/>
</dbReference>
<keyword evidence="6" id="KW-1185">Reference proteome</keyword>